<evidence type="ECO:0000313" key="3">
    <source>
        <dbReference type="Proteomes" id="UP000193307"/>
    </source>
</evidence>
<sequence length="98" mass="10468">MRKLYITIFILLIGATSVFADSPRTITPIATIGDIGLAEANESVSAFWERTFHSTQQDVKVWSAACCKVCKKGKACGDSCISRSYTCHKGVGCACDGG</sequence>
<feature type="signal peptide" evidence="1">
    <location>
        <begin position="1"/>
        <end position="20"/>
    </location>
</feature>
<evidence type="ECO:0000256" key="1">
    <source>
        <dbReference type="SAM" id="SignalP"/>
    </source>
</evidence>
<keyword evidence="1" id="KW-0732">Signal</keyword>
<gene>
    <name evidence="2" type="ORF">PAM7971_03567</name>
</gene>
<feature type="chain" id="PRO_5010989482" evidence="1">
    <location>
        <begin position="21"/>
        <end position="98"/>
    </location>
</feature>
<accession>A0A1Y5TM75</accession>
<name>A0A1Y5TM75_9RHOB</name>
<reference evidence="2 3" key="1">
    <citation type="submission" date="2017-03" db="EMBL/GenBank/DDBJ databases">
        <authorList>
            <person name="Afonso C.L."/>
            <person name="Miller P.J."/>
            <person name="Scott M.A."/>
            <person name="Spackman E."/>
            <person name="Goraichik I."/>
            <person name="Dimitrov K.M."/>
            <person name="Suarez D.L."/>
            <person name="Swayne D.E."/>
        </authorList>
    </citation>
    <scope>NUCLEOTIDE SEQUENCE [LARGE SCALE GENOMIC DNA]</scope>
    <source>
        <strain evidence="2 3">CECT 7971</strain>
    </source>
</reference>
<evidence type="ECO:0000313" key="2">
    <source>
        <dbReference type="EMBL" id="SLN67332.1"/>
    </source>
</evidence>
<protein>
    <submittedName>
        <fullName evidence="2">Uncharacterized protein</fullName>
    </submittedName>
</protein>
<proteinExistence type="predicted"/>
<keyword evidence="3" id="KW-1185">Reference proteome</keyword>
<organism evidence="2 3">
    <name type="scientific">Pacificibacter marinus</name>
    <dbReference type="NCBI Taxonomy" id="658057"/>
    <lineage>
        <taxon>Bacteria</taxon>
        <taxon>Pseudomonadati</taxon>
        <taxon>Pseudomonadota</taxon>
        <taxon>Alphaproteobacteria</taxon>
        <taxon>Rhodobacterales</taxon>
        <taxon>Roseobacteraceae</taxon>
        <taxon>Pacificibacter</taxon>
    </lineage>
</organism>
<dbReference type="EMBL" id="FWFW01000015">
    <property type="protein sequence ID" value="SLN67332.1"/>
    <property type="molecule type" value="Genomic_DNA"/>
</dbReference>
<dbReference type="Proteomes" id="UP000193307">
    <property type="component" value="Unassembled WGS sequence"/>
</dbReference>
<dbReference type="AlphaFoldDB" id="A0A1Y5TM75"/>